<dbReference type="Pfam" id="PF13577">
    <property type="entry name" value="SnoaL_4"/>
    <property type="match status" value="1"/>
</dbReference>
<dbReference type="InterPro" id="IPR037401">
    <property type="entry name" value="SnoaL-like"/>
</dbReference>
<evidence type="ECO:0000313" key="3">
    <source>
        <dbReference type="Proteomes" id="UP000280197"/>
    </source>
</evidence>
<proteinExistence type="predicted"/>
<feature type="domain" description="SnoaL-like" evidence="1">
    <location>
        <begin position="52"/>
        <end position="165"/>
    </location>
</feature>
<dbReference type="AlphaFoldDB" id="A0A3Q9C3W7"/>
<dbReference type="SUPFAM" id="SSF54427">
    <property type="entry name" value="NTF2-like"/>
    <property type="match status" value="1"/>
</dbReference>
<name>A0A3Q9C3W7_9ACTN</name>
<organism evidence="2 3">
    <name type="scientific">Streptomyces aquilus</name>
    <dbReference type="NCBI Taxonomy" id="2548456"/>
    <lineage>
        <taxon>Bacteria</taxon>
        <taxon>Bacillati</taxon>
        <taxon>Actinomycetota</taxon>
        <taxon>Actinomycetes</taxon>
        <taxon>Kitasatosporales</taxon>
        <taxon>Streptomycetaceae</taxon>
        <taxon>Streptomyces</taxon>
    </lineage>
</organism>
<reference evidence="2 3" key="1">
    <citation type="submission" date="2018-12" db="EMBL/GenBank/DDBJ databases">
        <authorList>
            <person name="Li K."/>
        </authorList>
    </citation>
    <scope>NUCLEOTIDE SEQUENCE [LARGE SCALE GENOMIC DNA]</scope>
    <source>
        <strain evidence="3">CR22</strain>
    </source>
</reference>
<dbReference type="KEGG" id="saqu:EJC51_31340"/>
<dbReference type="EMBL" id="CP034463">
    <property type="protein sequence ID" value="AZP20173.1"/>
    <property type="molecule type" value="Genomic_DNA"/>
</dbReference>
<keyword evidence="3" id="KW-1185">Reference proteome</keyword>
<dbReference type="Gene3D" id="3.10.450.50">
    <property type="match status" value="1"/>
</dbReference>
<gene>
    <name evidence="2" type="ORF">EJC51_31340</name>
</gene>
<dbReference type="Proteomes" id="UP000280197">
    <property type="component" value="Chromosome"/>
</dbReference>
<sequence length="183" mass="20430">MSSSLPRPNTGFNTGKFRSCQRFVRRFQESGAGAFRVRRITAMTDIEDFFRLQALVARFARAVDLRDHEALSALLVPDVAMELLPDIRIEGRAALAGMLRDDRVWATTMHTVANVLPELHGDRATVHANITAVHVSPGGPGKHFDLGARYTFTAVREEESWLLSRIGIEPVWTTGDDHGMHDH</sequence>
<accession>A0A3Q9C3W7</accession>
<dbReference type="InterPro" id="IPR032710">
    <property type="entry name" value="NTF2-like_dom_sf"/>
</dbReference>
<evidence type="ECO:0000313" key="2">
    <source>
        <dbReference type="EMBL" id="AZP20173.1"/>
    </source>
</evidence>
<protein>
    <submittedName>
        <fullName evidence="2">Nuclear transport factor 2 family protein</fullName>
    </submittedName>
</protein>
<evidence type="ECO:0000259" key="1">
    <source>
        <dbReference type="Pfam" id="PF13577"/>
    </source>
</evidence>